<keyword evidence="5" id="KW-1185">Reference proteome</keyword>
<evidence type="ECO:0000256" key="1">
    <source>
        <dbReference type="ARBA" id="ARBA00005801"/>
    </source>
</evidence>
<reference evidence="5" key="1">
    <citation type="submission" date="2016-10" db="EMBL/GenBank/DDBJ databases">
        <authorList>
            <person name="Varghese N."/>
            <person name="Submissions S."/>
        </authorList>
    </citation>
    <scope>NUCLEOTIDE SEQUENCE [LARGE SCALE GENOMIC DNA]</scope>
    <source>
        <strain evidence="5">CCTCC 2012022</strain>
    </source>
</reference>
<evidence type="ECO:0000256" key="2">
    <source>
        <dbReference type="SAM" id="Phobius"/>
    </source>
</evidence>
<dbReference type="InterPro" id="IPR000045">
    <property type="entry name" value="Prepilin_IV_endopep_pep"/>
</dbReference>
<keyword evidence="2" id="KW-0812">Transmembrane</keyword>
<feature type="transmembrane region" description="Helical" evidence="2">
    <location>
        <begin position="79"/>
        <end position="112"/>
    </location>
</feature>
<dbReference type="EMBL" id="LT629780">
    <property type="protein sequence ID" value="SDU20016.1"/>
    <property type="molecule type" value="Genomic_DNA"/>
</dbReference>
<evidence type="ECO:0000313" key="4">
    <source>
        <dbReference type="EMBL" id="SDU20016.1"/>
    </source>
</evidence>
<dbReference type="OrthoDB" id="5508079at2"/>
<keyword evidence="2" id="KW-0472">Membrane</keyword>
<protein>
    <submittedName>
        <fullName evidence="4">Prepilin peptidase CpaA</fullName>
    </submittedName>
</protein>
<comment type="similarity">
    <text evidence="1">Belongs to the peptidase A24 family.</text>
</comment>
<dbReference type="RefSeq" id="WP_090213788.1">
    <property type="nucleotide sequence ID" value="NZ_LT629780.1"/>
</dbReference>
<proteinExistence type="inferred from homology"/>
<gene>
    <name evidence="4" type="ORF">SAMN05216580_1831</name>
</gene>
<name>A0A1H2GK10_9GAMM</name>
<feature type="domain" description="Prepilin type IV endopeptidase peptidase" evidence="3">
    <location>
        <begin position="5"/>
        <end position="107"/>
    </location>
</feature>
<dbReference type="Pfam" id="PF01478">
    <property type="entry name" value="Peptidase_A24"/>
    <property type="match status" value="1"/>
</dbReference>
<dbReference type="Gene3D" id="1.20.120.1220">
    <property type="match status" value="1"/>
</dbReference>
<keyword evidence="2" id="KW-1133">Transmembrane helix</keyword>
<accession>A0A1H2GK10</accession>
<dbReference type="GO" id="GO:0004190">
    <property type="term" value="F:aspartic-type endopeptidase activity"/>
    <property type="evidence" value="ECO:0007669"/>
    <property type="project" value="InterPro"/>
</dbReference>
<dbReference type="Proteomes" id="UP000243063">
    <property type="component" value="Chromosome I"/>
</dbReference>
<dbReference type="AlphaFoldDB" id="A0A1H2GK10"/>
<dbReference type="STRING" id="1245526.SAMN05216580_1831"/>
<evidence type="ECO:0000313" key="5">
    <source>
        <dbReference type="Proteomes" id="UP000243063"/>
    </source>
</evidence>
<sequence>MVFDFLLLMLVGAVVYDLISHRLPNYYLLLGLLLGAVLQVWTDGGGGLLSAAGGLAVGFLVFLPFYALGGMAAGDVKLMAVVGSFIGGAAALWAAACSLIAGTVLGILYLLLRGHLGKFVARYWAMASLRSYIPVESDADPARHRFPYALAIAAGTVVSLFFESPFSRALAYLDSLV</sequence>
<feature type="transmembrane region" description="Helical" evidence="2">
    <location>
        <begin position="48"/>
        <end position="67"/>
    </location>
</feature>
<organism evidence="4 5">
    <name type="scientific">Geopseudomonas guangdongensis</name>
    <dbReference type="NCBI Taxonomy" id="1245526"/>
    <lineage>
        <taxon>Bacteria</taxon>
        <taxon>Pseudomonadati</taxon>
        <taxon>Pseudomonadota</taxon>
        <taxon>Gammaproteobacteria</taxon>
        <taxon>Pseudomonadales</taxon>
        <taxon>Pseudomonadaceae</taxon>
        <taxon>Geopseudomonas</taxon>
    </lineage>
</organism>
<dbReference type="GO" id="GO:0005886">
    <property type="term" value="C:plasma membrane"/>
    <property type="evidence" value="ECO:0007669"/>
    <property type="project" value="TreeGrafter"/>
</dbReference>
<dbReference type="PANTHER" id="PTHR30487:SF0">
    <property type="entry name" value="PREPILIN LEADER PEPTIDASE_N-METHYLTRANSFERASE-RELATED"/>
    <property type="match status" value="1"/>
</dbReference>
<dbReference type="GO" id="GO:0006465">
    <property type="term" value="P:signal peptide processing"/>
    <property type="evidence" value="ECO:0007669"/>
    <property type="project" value="TreeGrafter"/>
</dbReference>
<dbReference type="PANTHER" id="PTHR30487">
    <property type="entry name" value="TYPE 4 PREPILIN-LIKE PROTEINS LEADER PEPTIDE-PROCESSING ENZYME"/>
    <property type="match status" value="1"/>
</dbReference>
<feature type="transmembrane region" description="Helical" evidence="2">
    <location>
        <begin position="23"/>
        <end position="41"/>
    </location>
</feature>
<dbReference type="InterPro" id="IPR050882">
    <property type="entry name" value="Prepilin_peptidase/N-MTase"/>
</dbReference>
<evidence type="ECO:0000259" key="3">
    <source>
        <dbReference type="Pfam" id="PF01478"/>
    </source>
</evidence>